<gene>
    <name evidence="1" type="ORF">MNBD_GAMMA03-463</name>
</gene>
<reference evidence="1" key="1">
    <citation type="submission" date="2018-06" db="EMBL/GenBank/DDBJ databases">
        <authorList>
            <person name="Zhirakovskaya E."/>
        </authorList>
    </citation>
    <scope>NUCLEOTIDE SEQUENCE</scope>
</reference>
<accession>A0A3B0WXZ9</accession>
<proteinExistence type="predicted"/>
<feature type="non-terminal residue" evidence="1">
    <location>
        <position position="1"/>
    </location>
</feature>
<evidence type="ECO:0000313" key="1">
    <source>
        <dbReference type="EMBL" id="VAW49236.1"/>
    </source>
</evidence>
<dbReference type="EMBL" id="UOFC01000268">
    <property type="protein sequence ID" value="VAW49236.1"/>
    <property type="molecule type" value="Genomic_DNA"/>
</dbReference>
<name>A0A3B0WXZ9_9ZZZZ</name>
<protein>
    <submittedName>
        <fullName evidence="1">Uncharacterized protein</fullName>
    </submittedName>
</protein>
<organism evidence="1">
    <name type="scientific">hydrothermal vent metagenome</name>
    <dbReference type="NCBI Taxonomy" id="652676"/>
    <lineage>
        <taxon>unclassified sequences</taxon>
        <taxon>metagenomes</taxon>
        <taxon>ecological metagenomes</taxon>
    </lineage>
</organism>
<sequence>DNDIFGGFTGLYYAKVMKFGKQMMQIGGGPKIYYGNNSFNPDWGIRANIILLFPK</sequence>
<dbReference type="AlphaFoldDB" id="A0A3B0WXZ9"/>